<evidence type="ECO:0000259" key="5">
    <source>
        <dbReference type="PROSITE" id="PS50893"/>
    </source>
</evidence>
<dbReference type="AlphaFoldDB" id="A0A4U5JB10"/>
<proteinExistence type="inferred from homology"/>
<dbReference type="InterPro" id="IPR003593">
    <property type="entry name" value="AAA+_ATPase"/>
</dbReference>
<dbReference type="Gene3D" id="3.40.50.300">
    <property type="entry name" value="P-loop containing nucleotide triphosphate hydrolases"/>
    <property type="match status" value="1"/>
</dbReference>
<dbReference type="PANTHER" id="PTHR43335">
    <property type="entry name" value="ABC TRANSPORTER, ATP-BINDING PROTEIN"/>
    <property type="match status" value="1"/>
</dbReference>
<dbReference type="InterPro" id="IPR027417">
    <property type="entry name" value="P-loop_NTPase"/>
</dbReference>
<keyword evidence="7" id="KW-1185">Reference proteome</keyword>
<gene>
    <name evidence="6" type="ORF">DM868_10190</name>
</gene>
<sequence length="302" mass="32247">MAAIELDGVEKSFGDVRALRGVDLEVGDGEIFGFLGPNGAGKSTTINILLDFVRPDAGSVRVLGRDAREDSVAVRERTGVLPEGFDVYDRLTAKEHVQFAIDSKEADEQPYPILERVGLEDAADRRAGGFSTGMRQRLALAMALVGDPDLLILDEPSSGLDPNGARELREIVESEADGGTTVFFSSHILGQVEAICDRVGIIRDGELVAVDTIDGLRENVGSGSTLVVEVDSVPNDAEHRLKSLDGVSEVAVDGTTLRITCEDDVKMDAVSELEDAGADVSDFSTEEASLEDLFTAYTEGDQ</sequence>
<evidence type="ECO:0000256" key="2">
    <source>
        <dbReference type="ARBA" id="ARBA00022448"/>
    </source>
</evidence>
<keyword evidence="4 6" id="KW-0067">ATP-binding</keyword>
<dbReference type="SMART" id="SM00382">
    <property type="entry name" value="AAA"/>
    <property type="match status" value="1"/>
</dbReference>
<evidence type="ECO:0000256" key="1">
    <source>
        <dbReference type="ARBA" id="ARBA00005417"/>
    </source>
</evidence>
<evidence type="ECO:0000256" key="4">
    <source>
        <dbReference type="ARBA" id="ARBA00022840"/>
    </source>
</evidence>
<organism evidence="6 7">
    <name type="scientific">Natronomonas salsuginis</name>
    <dbReference type="NCBI Taxonomy" id="2217661"/>
    <lineage>
        <taxon>Archaea</taxon>
        <taxon>Methanobacteriati</taxon>
        <taxon>Methanobacteriota</taxon>
        <taxon>Stenosarchaea group</taxon>
        <taxon>Halobacteria</taxon>
        <taxon>Halobacteriales</taxon>
        <taxon>Natronomonadaceae</taxon>
        <taxon>Natronomonas</taxon>
    </lineage>
</organism>
<name>A0A4U5JB10_9EURY</name>
<dbReference type="EMBL" id="QKNX01000003">
    <property type="protein sequence ID" value="TKR25765.1"/>
    <property type="molecule type" value="Genomic_DNA"/>
</dbReference>
<dbReference type="Pfam" id="PF13732">
    <property type="entry name" value="DrrA1-3_C"/>
    <property type="match status" value="1"/>
</dbReference>
<keyword evidence="3" id="KW-0547">Nucleotide-binding</keyword>
<evidence type="ECO:0000313" key="7">
    <source>
        <dbReference type="Proteomes" id="UP000308037"/>
    </source>
</evidence>
<dbReference type="GO" id="GO:0005524">
    <property type="term" value="F:ATP binding"/>
    <property type="evidence" value="ECO:0007669"/>
    <property type="project" value="UniProtKB-KW"/>
</dbReference>
<dbReference type="OrthoDB" id="87732at2157"/>
<reference evidence="6 7" key="1">
    <citation type="submission" date="2019-04" db="EMBL/GenBank/DDBJ databases">
        <title>Natronomonas sp. F20-122 a newhaloarchaeon isolated from a saline saltern of Isla Bacuta, Huelva, Spain.</title>
        <authorList>
            <person name="Duran-Viseras A."/>
            <person name="Sanchez-Porro C."/>
            <person name="Ventosa A."/>
        </authorList>
    </citation>
    <scope>NUCLEOTIDE SEQUENCE [LARGE SCALE GENOMIC DNA]</scope>
    <source>
        <strain evidence="6 7">F20-122</strain>
    </source>
</reference>
<dbReference type="CDD" id="cd03230">
    <property type="entry name" value="ABC_DR_subfamily_A"/>
    <property type="match status" value="1"/>
</dbReference>
<keyword evidence="2" id="KW-0813">Transport</keyword>
<comment type="similarity">
    <text evidence="1">Belongs to the ABC transporter superfamily.</text>
</comment>
<evidence type="ECO:0000313" key="6">
    <source>
        <dbReference type="EMBL" id="TKR25765.1"/>
    </source>
</evidence>
<comment type="caution">
    <text evidence="6">The sequence shown here is derived from an EMBL/GenBank/DDBJ whole genome shotgun (WGS) entry which is preliminary data.</text>
</comment>
<accession>A0A4U5JB10</accession>
<dbReference type="InterPro" id="IPR003439">
    <property type="entry name" value="ABC_transporter-like_ATP-bd"/>
</dbReference>
<dbReference type="SUPFAM" id="SSF52540">
    <property type="entry name" value="P-loop containing nucleoside triphosphate hydrolases"/>
    <property type="match status" value="1"/>
</dbReference>
<dbReference type="RefSeq" id="WP_137276772.1">
    <property type="nucleotide sequence ID" value="NZ_QKNX01000003.1"/>
</dbReference>
<dbReference type="PANTHER" id="PTHR43335:SF4">
    <property type="entry name" value="ABC TRANSPORTER, ATP-BINDING PROTEIN"/>
    <property type="match status" value="1"/>
</dbReference>
<protein>
    <submittedName>
        <fullName evidence="6">ABC transporter ATP-binding protein</fullName>
    </submittedName>
</protein>
<evidence type="ECO:0000256" key="3">
    <source>
        <dbReference type="ARBA" id="ARBA00022741"/>
    </source>
</evidence>
<feature type="domain" description="ABC transporter" evidence="5">
    <location>
        <begin position="4"/>
        <end position="229"/>
    </location>
</feature>
<dbReference type="Proteomes" id="UP000308037">
    <property type="component" value="Unassembled WGS sequence"/>
</dbReference>
<dbReference type="GO" id="GO:0016887">
    <property type="term" value="F:ATP hydrolysis activity"/>
    <property type="evidence" value="ECO:0007669"/>
    <property type="project" value="InterPro"/>
</dbReference>
<dbReference type="PROSITE" id="PS50893">
    <property type="entry name" value="ABC_TRANSPORTER_2"/>
    <property type="match status" value="1"/>
</dbReference>
<dbReference type="InterPro" id="IPR025302">
    <property type="entry name" value="DrrA1/2-like_C"/>
</dbReference>
<dbReference type="Pfam" id="PF00005">
    <property type="entry name" value="ABC_tran"/>
    <property type="match status" value="1"/>
</dbReference>